<evidence type="ECO:0000313" key="1">
    <source>
        <dbReference type="EMBL" id="KKL53184.1"/>
    </source>
</evidence>
<dbReference type="AlphaFoldDB" id="A0A0F9CV74"/>
<sequence length="150" mass="16999">MNKLQPIPSGEQATLKTTIEGKIAHLVFTVKPNGEPGTPRYNLMQNLDFTDVSEVELLELASKPLRIDVQAIWRKAKDRMDEKVWSGRTWKVRDMLDQTRQKADPTAKVLKVAESMSKSERKALMELLKAIDATVDEKAKAKDIVEKLPK</sequence>
<reference evidence="1" key="1">
    <citation type="journal article" date="2015" name="Nature">
        <title>Complex archaea that bridge the gap between prokaryotes and eukaryotes.</title>
        <authorList>
            <person name="Spang A."/>
            <person name="Saw J.H."/>
            <person name="Jorgensen S.L."/>
            <person name="Zaremba-Niedzwiedzka K."/>
            <person name="Martijn J."/>
            <person name="Lind A.E."/>
            <person name="van Eijk R."/>
            <person name="Schleper C."/>
            <person name="Guy L."/>
            <person name="Ettema T.J."/>
        </authorList>
    </citation>
    <scope>NUCLEOTIDE SEQUENCE</scope>
</reference>
<comment type="caution">
    <text evidence="1">The sequence shown here is derived from an EMBL/GenBank/DDBJ whole genome shotgun (WGS) entry which is preliminary data.</text>
</comment>
<accession>A0A0F9CV74</accession>
<proteinExistence type="predicted"/>
<name>A0A0F9CV74_9ZZZZ</name>
<organism evidence="1">
    <name type="scientific">marine sediment metagenome</name>
    <dbReference type="NCBI Taxonomy" id="412755"/>
    <lineage>
        <taxon>unclassified sequences</taxon>
        <taxon>metagenomes</taxon>
        <taxon>ecological metagenomes</taxon>
    </lineage>
</organism>
<dbReference type="EMBL" id="LAZR01031632">
    <property type="protein sequence ID" value="KKL53184.1"/>
    <property type="molecule type" value="Genomic_DNA"/>
</dbReference>
<gene>
    <name evidence="1" type="ORF">LCGC14_2278000</name>
</gene>
<protein>
    <submittedName>
        <fullName evidence="1">Uncharacterized protein</fullName>
    </submittedName>
</protein>